<dbReference type="Proteomes" id="UP000268014">
    <property type="component" value="Unassembled WGS sequence"/>
</dbReference>
<dbReference type="SMART" id="SM00254">
    <property type="entry name" value="ShKT"/>
    <property type="match status" value="1"/>
</dbReference>
<organism evidence="7">
    <name type="scientific">Haemonchus placei</name>
    <name type="common">Barber's pole worm</name>
    <dbReference type="NCBI Taxonomy" id="6290"/>
    <lineage>
        <taxon>Eukaryota</taxon>
        <taxon>Metazoa</taxon>
        <taxon>Ecdysozoa</taxon>
        <taxon>Nematoda</taxon>
        <taxon>Chromadorea</taxon>
        <taxon>Rhabditida</taxon>
        <taxon>Rhabditina</taxon>
        <taxon>Rhabditomorpha</taxon>
        <taxon>Strongyloidea</taxon>
        <taxon>Trichostrongylidae</taxon>
        <taxon>Haemonchus</taxon>
    </lineage>
</organism>
<keyword evidence="3" id="KW-0472">Membrane</keyword>
<dbReference type="Pfam" id="PF01549">
    <property type="entry name" value="ShK"/>
    <property type="match status" value="1"/>
</dbReference>
<evidence type="ECO:0000256" key="1">
    <source>
        <dbReference type="PROSITE-ProRule" id="PRU01005"/>
    </source>
</evidence>
<comment type="caution">
    <text evidence="1">Lacks conserved residue(s) required for the propagation of feature annotation.</text>
</comment>
<accession>A0A0N4WSQ2</accession>
<dbReference type="EMBL" id="UZAF01018615">
    <property type="protein sequence ID" value="VDO53270.1"/>
    <property type="molecule type" value="Genomic_DNA"/>
</dbReference>
<feature type="compositionally biased region" description="Pro residues" evidence="2">
    <location>
        <begin position="81"/>
        <end position="116"/>
    </location>
</feature>
<dbReference type="PROSITE" id="PS51670">
    <property type="entry name" value="SHKT"/>
    <property type="match status" value="1"/>
</dbReference>
<keyword evidence="3" id="KW-1133">Transmembrane helix</keyword>
<evidence type="ECO:0000313" key="7">
    <source>
        <dbReference type="WBParaSite" id="HPLM_0001458001-mRNA-1"/>
    </source>
</evidence>
<feature type="domain" description="ShKT" evidence="4">
    <location>
        <begin position="34"/>
        <end position="73"/>
    </location>
</feature>
<reference evidence="5 6" key="2">
    <citation type="submission" date="2018-11" db="EMBL/GenBank/DDBJ databases">
        <authorList>
            <consortium name="Pathogen Informatics"/>
        </authorList>
    </citation>
    <scope>NUCLEOTIDE SEQUENCE [LARGE SCALE GENOMIC DNA]</scope>
    <source>
        <strain evidence="5 6">MHpl1</strain>
    </source>
</reference>
<dbReference type="Gene3D" id="1.10.10.1940">
    <property type="match status" value="1"/>
</dbReference>
<evidence type="ECO:0000313" key="6">
    <source>
        <dbReference type="Proteomes" id="UP000268014"/>
    </source>
</evidence>
<feature type="compositionally biased region" description="Polar residues" evidence="2">
    <location>
        <begin position="123"/>
        <end position="139"/>
    </location>
</feature>
<dbReference type="InterPro" id="IPR003582">
    <property type="entry name" value="ShKT_dom"/>
</dbReference>
<gene>
    <name evidence="5" type="ORF">HPLM_LOCUS14572</name>
</gene>
<evidence type="ECO:0000256" key="3">
    <source>
        <dbReference type="SAM" id="Phobius"/>
    </source>
</evidence>
<evidence type="ECO:0000256" key="2">
    <source>
        <dbReference type="SAM" id="MobiDB-lite"/>
    </source>
</evidence>
<protein>
    <submittedName>
        <fullName evidence="7">ShKT domain-containing protein</fullName>
    </submittedName>
</protein>
<feature type="transmembrane region" description="Helical" evidence="3">
    <location>
        <begin position="12"/>
        <end position="31"/>
    </location>
</feature>
<evidence type="ECO:0000259" key="4">
    <source>
        <dbReference type="PROSITE" id="PS51670"/>
    </source>
</evidence>
<dbReference type="OrthoDB" id="10602436at2759"/>
<dbReference type="WBParaSite" id="HPLM_0001458001-mRNA-1">
    <property type="protein sequence ID" value="HPLM_0001458001-mRNA-1"/>
    <property type="gene ID" value="HPLM_0001458001"/>
</dbReference>
<reference evidence="7" key="1">
    <citation type="submission" date="2017-02" db="UniProtKB">
        <authorList>
            <consortium name="WormBaseParasite"/>
        </authorList>
    </citation>
    <scope>IDENTIFICATION</scope>
</reference>
<dbReference type="AlphaFoldDB" id="A0A0N4WSQ2"/>
<keyword evidence="6" id="KW-1185">Reference proteome</keyword>
<sequence>MQLPRLITHKNRFVSGWPINSVFHLVILIFFQRCMDEFPVERCLLHKKVGDCKYTETWQYLMKIKCAKTCGFCIILRKELPPNPLRSPTRAPPPRAPPRALPQTPPRTPPPSPSPTPSRSLPQNRSGSSLVIRNKNGTV</sequence>
<name>A0A0N4WSQ2_HAEPC</name>
<evidence type="ECO:0000313" key="5">
    <source>
        <dbReference type="EMBL" id="VDO53270.1"/>
    </source>
</evidence>
<proteinExistence type="predicted"/>
<keyword evidence="3" id="KW-0812">Transmembrane</keyword>
<feature type="region of interest" description="Disordered" evidence="2">
    <location>
        <begin position="80"/>
        <end position="139"/>
    </location>
</feature>